<dbReference type="PANTHER" id="PTHR43364:SF7">
    <property type="entry name" value="NADP-DEPENDENT OXIDOREDUCTASE DOMAIN-CONTAINING PROTEIN-RELATED"/>
    <property type="match status" value="1"/>
</dbReference>
<protein>
    <submittedName>
        <fullName evidence="5">Aldo/keto reductase</fullName>
    </submittedName>
</protein>
<dbReference type="SUPFAM" id="SSF51430">
    <property type="entry name" value="NAD(P)-linked oxidoreductase"/>
    <property type="match status" value="1"/>
</dbReference>
<keyword evidence="6" id="KW-1185">Reference proteome</keyword>
<keyword evidence="1" id="KW-0521">NADP</keyword>
<dbReference type="Gene3D" id="3.20.20.100">
    <property type="entry name" value="NADP-dependent oxidoreductase domain"/>
    <property type="match status" value="1"/>
</dbReference>
<dbReference type="PANTHER" id="PTHR43364">
    <property type="entry name" value="NADH-SPECIFIC METHYLGLYOXAL REDUCTASE-RELATED"/>
    <property type="match status" value="1"/>
</dbReference>
<feature type="domain" description="NADP-dependent oxidoreductase" evidence="4">
    <location>
        <begin position="29"/>
        <end position="328"/>
    </location>
</feature>
<evidence type="ECO:0000313" key="5">
    <source>
        <dbReference type="EMBL" id="KAK8851824.1"/>
    </source>
</evidence>
<evidence type="ECO:0000256" key="3">
    <source>
        <dbReference type="ARBA" id="ARBA00038157"/>
    </source>
</evidence>
<dbReference type="InterPro" id="IPR023210">
    <property type="entry name" value="NADP_OxRdtase_dom"/>
</dbReference>
<evidence type="ECO:0000256" key="1">
    <source>
        <dbReference type="ARBA" id="ARBA00022857"/>
    </source>
</evidence>
<accession>A0ABR2HSE8</accession>
<evidence type="ECO:0000313" key="6">
    <source>
        <dbReference type="Proteomes" id="UP001390339"/>
    </source>
</evidence>
<sequence length="387" mass="42249">MAFLPPPEPKSLLGRHRLLAPSASVRVSPLALGGMSLGDAWKFGMGECTKEMAFDLLDTFYNLGGNFIDTANMYQGGQSEQWIGEWMQKTGHRPEMVVATKYTMSPVTGQMQLQHSNFGGTGTKSMYLSIHSSLKNLQTDYVDIFFVHAWDYATGIPELMRSLNVLVDQGKVLYLGISDTPAWVVVKANAYARQHGLRPFSVYQGRYSAQERDLEREIIPMCRDEGMAIQAFGTLGGGLFKSPGTEDTGVRQVPAHLLVGREVSVSKVLDTVAKRHGVHLTAVALSYAMQKTPYLFPIVGGRKVEQLKANVEALSLELSPEDIAEIEKGYAFDLGFPHNMLNSNGAMVKGPQDVTLSAGVGYFDYVASPSAVKPHKGDLTAAWIAPA</sequence>
<dbReference type="InterPro" id="IPR020471">
    <property type="entry name" value="AKR"/>
</dbReference>
<dbReference type="Pfam" id="PF00248">
    <property type="entry name" value="Aldo_ket_red"/>
    <property type="match status" value="1"/>
</dbReference>
<organism evidence="5 6">
    <name type="scientific">Apiospora arundinis</name>
    <dbReference type="NCBI Taxonomy" id="335852"/>
    <lineage>
        <taxon>Eukaryota</taxon>
        <taxon>Fungi</taxon>
        <taxon>Dikarya</taxon>
        <taxon>Ascomycota</taxon>
        <taxon>Pezizomycotina</taxon>
        <taxon>Sordariomycetes</taxon>
        <taxon>Xylariomycetidae</taxon>
        <taxon>Amphisphaeriales</taxon>
        <taxon>Apiosporaceae</taxon>
        <taxon>Apiospora</taxon>
    </lineage>
</organism>
<dbReference type="PRINTS" id="PR00069">
    <property type="entry name" value="ALDKETRDTASE"/>
</dbReference>
<dbReference type="EMBL" id="JAPCWZ010000009">
    <property type="protein sequence ID" value="KAK8851824.1"/>
    <property type="molecule type" value="Genomic_DNA"/>
</dbReference>
<comment type="caution">
    <text evidence="5">The sequence shown here is derived from an EMBL/GenBank/DDBJ whole genome shotgun (WGS) entry which is preliminary data.</text>
</comment>
<evidence type="ECO:0000256" key="2">
    <source>
        <dbReference type="ARBA" id="ARBA00023002"/>
    </source>
</evidence>
<keyword evidence="2" id="KW-0560">Oxidoreductase</keyword>
<comment type="similarity">
    <text evidence="3">Belongs to the aldo/keto reductase family. Aldo/keto reductase 2 subfamily.</text>
</comment>
<gene>
    <name evidence="5" type="ORF">PGQ11_014303</name>
</gene>
<dbReference type="InterPro" id="IPR036812">
    <property type="entry name" value="NAD(P)_OxRdtase_dom_sf"/>
</dbReference>
<dbReference type="InterPro" id="IPR050523">
    <property type="entry name" value="AKR_Detox_Biosynth"/>
</dbReference>
<reference evidence="5 6" key="1">
    <citation type="journal article" date="2024" name="IMA Fungus">
        <title>Apiospora arundinis, a panoply of carbohydrate-active enzymes and secondary metabolites.</title>
        <authorList>
            <person name="Sorensen T."/>
            <person name="Petersen C."/>
            <person name="Muurmann A.T."/>
            <person name="Christiansen J.V."/>
            <person name="Brundto M.L."/>
            <person name="Overgaard C.K."/>
            <person name="Boysen A.T."/>
            <person name="Wollenberg R.D."/>
            <person name="Larsen T.O."/>
            <person name="Sorensen J.L."/>
            <person name="Nielsen K.L."/>
            <person name="Sondergaard T.E."/>
        </authorList>
    </citation>
    <scope>NUCLEOTIDE SEQUENCE [LARGE SCALE GENOMIC DNA]</scope>
    <source>
        <strain evidence="5 6">AAU 773</strain>
    </source>
</reference>
<dbReference type="Proteomes" id="UP001390339">
    <property type="component" value="Unassembled WGS sequence"/>
</dbReference>
<proteinExistence type="inferred from homology"/>
<name>A0ABR2HSE8_9PEZI</name>
<evidence type="ECO:0000259" key="4">
    <source>
        <dbReference type="Pfam" id="PF00248"/>
    </source>
</evidence>